<dbReference type="EMBL" id="AY316747">
    <property type="protein sequence ID" value="AAQ87335.1"/>
    <property type="molecule type" value="Genomic_DNA"/>
</dbReference>
<dbReference type="PROSITE" id="PS00369">
    <property type="entry name" value="PTS_HPR_HIS"/>
    <property type="match status" value="1"/>
</dbReference>
<dbReference type="Gene3D" id="3.30.1340.10">
    <property type="entry name" value="HPr-like"/>
    <property type="match status" value="1"/>
</dbReference>
<dbReference type="PRINTS" id="PR00107">
    <property type="entry name" value="PHOSPHOCPHPR"/>
</dbReference>
<accession>Q6W1N3</accession>
<dbReference type="PANTHER" id="PTHR33705:SF1">
    <property type="entry name" value="PHOSPHOCARRIER PROTEIN HPR"/>
    <property type="match status" value="1"/>
</dbReference>
<gene>
    <name evidence="7" type="ORF">RNGR00563</name>
</gene>
<evidence type="ECO:0000259" key="6">
    <source>
        <dbReference type="PROSITE" id="PS51350"/>
    </source>
</evidence>
<name>Q6W1N3_SINFN</name>
<organism evidence="7">
    <name type="scientific">Sinorhizobium fredii (strain NBRC 101917 / NGR234)</name>
    <dbReference type="NCBI Taxonomy" id="394"/>
    <lineage>
        <taxon>Bacteria</taxon>
        <taxon>Pseudomonadati</taxon>
        <taxon>Pseudomonadota</taxon>
        <taxon>Alphaproteobacteria</taxon>
        <taxon>Hyphomicrobiales</taxon>
        <taxon>Rhizobiaceae</taxon>
        <taxon>Sinorhizobium/Ensifer group</taxon>
        <taxon>Sinorhizobium</taxon>
    </lineage>
</organism>
<keyword evidence="3" id="KW-0813">Transport</keyword>
<reference evidence="7" key="1">
    <citation type="submission" date="2003-06" db="EMBL/GenBank/DDBJ databases">
        <title>Comparative DNA analysis of two large contigs of the Rhizobium sp. NGR234 megaplasmid 2.</title>
        <authorList>
            <person name="Broughton W.J."/>
            <person name="Perret X."/>
            <person name="Staehelin C."/>
            <person name="Schmitz R.A."/>
            <person name="Raasch C."/>
            <person name="Liesegang H."/>
            <person name="Gottschalk G."/>
            <person name="Streit W.R."/>
        </authorList>
    </citation>
    <scope>NUCLEOTIDE SEQUENCE</scope>
    <source>
        <strain evidence="7">NGR234</strain>
        <plasmid evidence="7">megaplasmid 2</plasmid>
    </source>
</reference>
<evidence type="ECO:0000256" key="4">
    <source>
        <dbReference type="ARBA" id="ARBA00022597"/>
    </source>
</evidence>
<comment type="function">
    <text evidence="1">General (non sugar-specific) component of the phosphoenolpyruvate-dependent sugar phosphotransferase system (sugar PTS). This major carbohydrate active-transport system catalyzes the phosphorylation of incoming sugar substrates concomitantly with their translocation across the cell membrane. The phosphoryl group from phosphoenolpyruvate (PEP) is transferred to the phosphoryl carrier protein HPr by enzyme I. Phospho-HPr then transfers it to the PTS EIIA domain.</text>
</comment>
<dbReference type="InterPro" id="IPR001020">
    <property type="entry name" value="PTS_HPr_His_P_site"/>
</dbReference>
<geneLocation type="plasmid" evidence="7">
    <name>megaplasmid 2</name>
</geneLocation>
<evidence type="ECO:0000256" key="3">
    <source>
        <dbReference type="ARBA" id="ARBA00022448"/>
    </source>
</evidence>
<evidence type="ECO:0000256" key="2">
    <source>
        <dbReference type="ARBA" id="ARBA00020422"/>
    </source>
</evidence>
<dbReference type="PANTHER" id="PTHR33705">
    <property type="entry name" value="PHOSPHOCARRIER PROTEIN HPR"/>
    <property type="match status" value="1"/>
</dbReference>
<evidence type="ECO:0000256" key="1">
    <source>
        <dbReference type="ARBA" id="ARBA00003681"/>
    </source>
</evidence>
<keyword evidence="7" id="KW-0614">Plasmid</keyword>
<dbReference type="InterPro" id="IPR035895">
    <property type="entry name" value="HPr-like_sf"/>
</dbReference>
<evidence type="ECO:0000256" key="5">
    <source>
        <dbReference type="ARBA" id="ARBA00033055"/>
    </source>
</evidence>
<protein>
    <recommendedName>
        <fullName evidence="2">Phosphocarrier protein HPr</fullName>
    </recommendedName>
    <alternativeName>
        <fullName evidence="5">Histidine-containing protein</fullName>
    </alternativeName>
</protein>
<evidence type="ECO:0000313" key="7">
    <source>
        <dbReference type="EMBL" id="AAQ87335.1"/>
    </source>
</evidence>
<dbReference type="InterPro" id="IPR000032">
    <property type="entry name" value="HPr-like"/>
</dbReference>
<dbReference type="PROSITE" id="PS51350">
    <property type="entry name" value="PTS_HPR_DOM"/>
    <property type="match status" value="1"/>
</dbReference>
<sequence length="115" mass="12911">MMDNRSRREAPEAVDTHGYYKAEIEVTHGFGLHARPSVIFTRLAKSFPCSVEIEVNDSHVWLNGKSIVKIMGAKIRRGSMLKIRARGLRAAEAIHALKALVERDFDEAKKHGRSA</sequence>
<dbReference type="InterPro" id="IPR050399">
    <property type="entry name" value="HPr"/>
</dbReference>
<dbReference type="SUPFAM" id="SSF55594">
    <property type="entry name" value="HPr-like"/>
    <property type="match status" value="1"/>
</dbReference>
<dbReference type="AlphaFoldDB" id="Q6W1N3"/>
<keyword evidence="4" id="KW-0762">Sugar transport</keyword>
<dbReference type="Pfam" id="PF00381">
    <property type="entry name" value="PTS-HPr"/>
    <property type="match status" value="1"/>
</dbReference>
<dbReference type="NCBIfam" id="TIGR01003">
    <property type="entry name" value="PTS_HPr_family"/>
    <property type="match status" value="1"/>
</dbReference>
<dbReference type="CDD" id="cd00367">
    <property type="entry name" value="PTS-HPr_like"/>
    <property type="match status" value="1"/>
</dbReference>
<proteinExistence type="predicted"/>
<feature type="domain" description="HPr" evidence="6">
    <location>
        <begin position="19"/>
        <end position="108"/>
    </location>
</feature>